<proteinExistence type="predicted"/>
<dbReference type="RefSeq" id="XP_040698806.1">
    <property type="nucleotide sequence ID" value="XM_040852769.1"/>
</dbReference>
<dbReference type="GeneID" id="63768842"/>
<dbReference type="Proteomes" id="UP000184356">
    <property type="component" value="Unassembled WGS sequence"/>
</dbReference>
<reference evidence="2" key="1">
    <citation type="journal article" date="2017" name="Genome Biol.">
        <title>Comparative genomics reveals high biological diversity and specific adaptations in the industrially and medically important fungal genus Aspergillus.</title>
        <authorList>
            <person name="de Vries R.P."/>
            <person name="Riley R."/>
            <person name="Wiebenga A."/>
            <person name="Aguilar-Osorio G."/>
            <person name="Amillis S."/>
            <person name="Uchima C.A."/>
            <person name="Anderluh G."/>
            <person name="Asadollahi M."/>
            <person name="Askin M."/>
            <person name="Barry K."/>
            <person name="Battaglia E."/>
            <person name="Bayram O."/>
            <person name="Benocci T."/>
            <person name="Braus-Stromeyer S.A."/>
            <person name="Caldana C."/>
            <person name="Canovas D."/>
            <person name="Cerqueira G.C."/>
            <person name="Chen F."/>
            <person name="Chen W."/>
            <person name="Choi C."/>
            <person name="Clum A."/>
            <person name="Dos Santos R.A."/>
            <person name="Damasio A.R."/>
            <person name="Diallinas G."/>
            <person name="Emri T."/>
            <person name="Fekete E."/>
            <person name="Flipphi M."/>
            <person name="Freyberg S."/>
            <person name="Gallo A."/>
            <person name="Gournas C."/>
            <person name="Habgood R."/>
            <person name="Hainaut M."/>
            <person name="Harispe M.L."/>
            <person name="Henrissat B."/>
            <person name="Hilden K.S."/>
            <person name="Hope R."/>
            <person name="Hossain A."/>
            <person name="Karabika E."/>
            <person name="Karaffa L."/>
            <person name="Karanyi Z."/>
            <person name="Krasevec N."/>
            <person name="Kuo A."/>
            <person name="Kusch H."/>
            <person name="LaButti K."/>
            <person name="Lagendijk E.L."/>
            <person name="Lapidus A."/>
            <person name="Levasseur A."/>
            <person name="Lindquist E."/>
            <person name="Lipzen A."/>
            <person name="Logrieco A.F."/>
            <person name="MacCabe A."/>
            <person name="Maekelae M.R."/>
            <person name="Malavazi I."/>
            <person name="Melin P."/>
            <person name="Meyer V."/>
            <person name="Mielnichuk N."/>
            <person name="Miskei M."/>
            <person name="Molnar A.P."/>
            <person name="Mule G."/>
            <person name="Ngan C.Y."/>
            <person name="Orejas M."/>
            <person name="Orosz E."/>
            <person name="Ouedraogo J.P."/>
            <person name="Overkamp K.M."/>
            <person name="Park H.-S."/>
            <person name="Perrone G."/>
            <person name="Piumi F."/>
            <person name="Punt P.J."/>
            <person name="Ram A.F."/>
            <person name="Ramon A."/>
            <person name="Rauscher S."/>
            <person name="Record E."/>
            <person name="Riano-Pachon D.M."/>
            <person name="Robert V."/>
            <person name="Roehrig J."/>
            <person name="Ruller R."/>
            <person name="Salamov A."/>
            <person name="Salih N.S."/>
            <person name="Samson R.A."/>
            <person name="Sandor E."/>
            <person name="Sanguinetti M."/>
            <person name="Schuetze T."/>
            <person name="Sepcic K."/>
            <person name="Shelest E."/>
            <person name="Sherlock G."/>
            <person name="Sophianopoulou V."/>
            <person name="Squina F.M."/>
            <person name="Sun H."/>
            <person name="Susca A."/>
            <person name="Todd R.B."/>
            <person name="Tsang A."/>
            <person name="Unkles S.E."/>
            <person name="van de Wiele N."/>
            <person name="van Rossen-Uffink D."/>
            <person name="Oliveira J.V."/>
            <person name="Vesth T.C."/>
            <person name="Visser J."/>
            <person name="Yu J.-H."/>
            <person name="Zhou M."/>
            <person name="Andersen M.R."/>
            <person name="Archer D.B."/>
            <person name="Baker S.E."/>
            <person name="Benoit I."/>
            <person name="Brakhage A.A."/>
            <person name="Braus G.H."/>
            <person name="Fischer R."/>
            <person name="Frisvad J.C."/>
            <person name="Goldman G.H."/>
            <person name="Houbraken J."/>
            <person name="Oakley B."/>
            <person name="Pocsi I."/>
            <person name="Scazzocchio C."/>
            <person name="Seiboth B."/>
            <person name="vanKuyk P.A."/>
            <person name="Wortman J."/>
            <person name="Dyer P.S."/>
            <person name="Grigoriev I.V."/>
        </authorList>
    </citation>
    <scope>NUCLEOTIDE SEQUENCE [LARGE SCALE GENOMIC DNA]</scope>
    <source>
        <strain evidence="2">CBS 593.65</strain>
    </source>
</reference>
<evidence type="ECO:0000313" key="1">
    <source>
        <dbReference type="EMBL" id="OJJ55000.1"/>
    </source>
</evidence>
<accession>A0A1L9T6C4</accession>
<dbReference type="EMBL" id="KV878593">
    <property type="protein sequence ID" value="OJJ55000.1"/>
    <property type="molecule type" value="Genomic_DNA"/>
</dbReference>
<keyword evidence="2" id="KW-1185">Reference proteome</keyword>
<organism evidence="1 2">
    <name type="scientific">Aspergillus sydowii CBS 593.65</name>
    <dbReference type="NCBI Taxonomy" id="1036612"/>
    <lineage>
        <taxon>Eukaryota</taxon>
        <taxon>Fungi</taxon>
        <taxon>Dikarya</taxon>
        <taxon>Ascomycota</taxon>
        <taxon>Pezizomycotina</taxon>
        <taxon>Eurotiomycetes</taxon>
        <taxon>Eurotiomycetidae</taxon>
        <taxon>Eurotiales</taxon>
        <taxon>Aspergillaceae</taxon>
        <taxon>Aspergillus</taxon>
        <taxon>Aspergillus subgen. Nidulantes</taxon>
    </lineage>
</organism>
<dbReference type="OrthoDB" id="4448468at2759"/>
<gene>
    <name evidence="1" type="ORF">ASPSYDRAFT_93029</name>
</gene>
<name>A0A1L9T6C4_9EURO</name>
<dbReference type="VEuPathDB" id="FungiDB:ASPSYDRAFT_93029"/>
<sequence length="164" mass="18587">MRPTLVIALSALMGVWRDKIAKYFETALLLKVFHGDPAHLSDMTQKERTLKPDGLVEWCHGLSDSSPQTARTVVLTSYQTWLPRTLLDDDTTVIIDEATAACYFQQVIRSRSRSYGWQGVKLATCAEEIQNTVRKEYQAALGSCMYLMLEDLSFRSGKLLRYAC</sequence>
<protein>
    <submittedName>
        <fullName evidence="1">Uncharacterized protein</fullName>
    </submittedName>
</protein>
<evidence type="ECO:0000313" key="2">
    <source>
        <dbReference type="Proteomes" id="UP000184356"/>
    </source>
</evidence>
<dbReference type="AlphaFoldDB" id="A0A1L9T6C4"/>